<dbReference type="Proteomes" id="UP000650081">
    <property type="component" value="Unassembled WGS sequence"/>
</dbReference>
<evidence type="ECO:0000313" key="2">
    <source>
        <dbReference type="EMBL" id="MBC6992917.1"/>
    </source>
</evidence>
<accession>A0A923PLW6</accession>
<evidence type="ECO:0000256" key="1">
    <source>
        <dbReference type="SAM" id="SignalP"/>
    </source>
</evidence>
<dbReference type="InterPro" id="IPR036392">
    <property type="entry name" value="PLAT/LH2_dom_sf"/>
</dbReference>
<feature type="chain" id="PRO_5037643965" evidence="1">
    <location>
        <begin position="20"/>
        <end position="363"/>
    </location>
</feature>
<comment type="caution">
    <text evidence="2">The sequence shown here is derived from an EMBL/GenBank/DDBJ whole genome shotgun (WGS) entry which is preliminary data.</text>
</comment>
<feature type="signal peptide" evidence="1">
    <location>
        <begin position="1"/>
        <end position="19"/>
    </location>
</feature>
<keyword evidence="1" id="KW-0732">Signal</keyword>
<dbReference type="RefSeq" id="WP_187465045.1">
    <property type="nucleotide sequence ID" value="NZ_JACSIT010000040.1"/>
</dbReference>
<dbReference type="SUPFAM" id="SSF49723">
    <property type="entry name" value="Lipase/lipooxygenase domain (PLAT/LH2 domain)"/>
    <property type="match status" value="1"/>
</dbReference>
<gene>
    <name evidence="2" type="ORF">H9S92_01960</name>
</gene>
<dbReference type="AlphaFoldDB" id="A0A923PLW6"/>
<reference evidence="2" key="1">
    <citation type="submission" date="2020-08" db="EMBL/GenBank/DDBJ databases">
        <title>Lewinella bacteria from marine environments.</title>
        <authorList>
            <person name="Zhong Y."/>
        </authorList>
    </citation>
    <scope>NUCLEOTIDE SEQUENCE</scope>
    <source>
        <strain evidence="2">KCTC 42187</strain>
    </source>
</reference>
<protein>
    <submittedName>
        <fullName evidence="2">Uncharacterized protein</fullName>
    </submittedName>
</protein>
<dbReference type="EMBL" id="JACSIT010000040">
    <property type="protein sequence ID" value="MBC6992917.1"/>
    <property type="molecule type" value="Genomic_DNA"/>
</dbReference>
<keyword evidence="3" id="KW-1185">Reference proteome</keyword>
<name>A0A923PLW6_9BACT</name>
<evidence type="ECO:0000313" key="3">
    <source>
        <dbReference type="Proteomes" id="UP000650081"/>
    </source>
</evidence>
<sequence length="363" mass="40267">MTRILVSLALLLLSGAIMAQSTTLDITITTGGDDLRGGNDNANLVVLFADGQQQYFRNINQGGRWKDHTPYSVRYTVNKAIAALRGIRLETTASGGFNGDNWNVNGLKVVATSGGRSQVLLSKSGNYLARFTGDNRVEDFIWGSVAPVSAPAKYTNFNPAVHGFKFSNSFTNVIIGDIKTKGLCGGMSYSALDYYYGRQDIPTQTTQPAEGTPLRKYIYDRQVNSLADNADKWAELIGTNFGNRDQEFFNWGLQAGSGRLGELMRNIDQGRPCPLGLQTTGQGPFSHQVVAVGYKLGRYQGDLGAYQTDVEIYIYDPNYPNQRLTLVPDPAGRCYRIKEKPQNYWRTYFVDQRYRAARPTVAR</sequence>
<proteinExistence type="predicted"/>
<organism evidence="2 3">
    <name type="scientific">Neolewinella lacunae</name>
    <dbReference type="NCBI Taxonomy" id="1517758"/>
    <lineage>
        <taxon>Bacteria</taxon>
        <taxon>Pseudomonadati</taxon>
        <taxon>Bacteroidota</taxon>
        <taxon>Saprospiria</taxon>
        <taxon>Saprospirales</taxon>
        <taxon>Lewinellaceae</taxon>
        <taxon>Neolewinella</taxon>
    </lineage>
</organism>